<dbReference type="NCBIfam" id="TIGR00329">
    <property type="entry name" value="gcp_kae1"/>
    <property type="match status" value="1"/>
</dbReference>
<dbReference type="PRINTS" id="PR00789">
    <property type="entry name" value="OSIALOPTASE"/>
</dbReference>
<dbReference type="InterPro" id="IPR017861">
    <property type="entry name" value="KAE1/TsaD"/>
</dbReference>
<dbReference type="FunFam" id="3.30.420.40:FF:000040">
    <property type="entry name" value="tRNA N6-adenosine threonylcarbamoyltransferase"/>
    <property type="match status" value="1"/>
</dbReference>
<feature type="binding site" evidence="8">
    <location>
        <position position="130"/>
    </location>
    <ligand>
        <name>Fe cation</name>
        <dbReference type="ChEBI" id="CHEBI:24875"/>
    </ligand>
</feature>
<feature type="binding site" evidence="8">
    <location>
        <position position="186"/>
    </location>
    <ligand>
        <name>substrate</name>
    </ligand>
</feature>
<comment type="function">
    <text evidence="8">Required for the formation of a threonylcarbamoyl group on adenosine at position 37 (t(6)A37) in tRNAs that read codons beginning with adenine. Is involved in the transfer of the threonylcarbamoyl moiety of threonylcarbamoyl-AMP (TC-AMP) to the N6 group of A37, together with TsaE and TsaB. TsaD likely plays a direct catalytic role in this reaction.</text>
</comment>
<feature type="binding site" evidence="8">
    <location>
        <position position="199"/>
    </location>
    <ligand>
        <name>substrate</name>
    </ligand>
</feature>
<evidence type="ECO:0000256" key="3">
    <source>
        <dbReference type="ARBA" id="ARBA00022694"/>
    </source>
</evidence>
<keyword evidence="10" id="KW-0378">Hydrolase</keyword>
<dbReference type="InterPro" id="IPR000905">
    <property type="entry name" value="Gcp-like_dom"/>
</dbReference>
<dbReference type="GO" id="GO:0003677">
    <property type="term" value="F:DNA binding"/>
    <property type="evidence" value="ECO:0007669"/>
    <property type="project" value="UniProtKB-KW"/>
</dbReference>
<reference evidence="10 11" key="1">
    <citation type="submission" date="2017-07" db="EMBL/GenBank/DDBJ databases">
        <title>Complete genome sequence of Oryzomicrobium terrae TPP412.</title>
        <authorList>
            <person name="Chiu L.-W."/>
            <person name="Lo K.-J."/>
            <person name="Tsai Y.-M."/>
            <person name="Lin S.-S."/>
            <person name="Kuo C.-H."/>
            <person name="Liu C.-T."/>
        </authorList>
    </citation>
    <scope>NUCLEOTIDE SEQUENCE [LARGE SCALE GENOMIC DNA]</scope>
    <source>
        <strain evidence="10 11">TPP412</strain>
    </source>
</reference>
<evidence type="ECO:0000313" key="11">
    <source>
        <dbReference type="Proteomes" id="UP000323671"/>
    </source>
</evidence>
<dbReference type="GO" id="GO:0004519">
    <property type="term" value="F:endonuclease activity"/>
    <property type="evidence" value="ECO:0007669"/>
    <property type="project" value="UniProtKB-KW"/>
</dbReference>
<sequence>MGCCGKIGPMLVLGFESSCDETGVALVEVASPDAPSAPGSPRLLAHTLHSQIALHRAYGGVVPELASRDHIRRVVPLLREALGRSGRTLADVDAIAYTQGPGLAGALLVGCAFAEALATALDRPVVPVHHLEGHLLSPLLSADPPTFPFVALLVSGGHTQLMRVDGVGRYTLLGETLDDAAGEAFDKTAKLLGLPYPGGPALAKLAEGGRADAIKLPRPMLHSDDLNFSFAGLKTAVLTRVRDLCPAGEALNEAVRADVARAFQDAIVEVLVKKSLKALKQSGLQRLVVAGGVGANRHLRAMLDAAARRHRLRVHYPELEFCTDNGAMIALAGALRLVADASVARAPGTFAVRPRWPLAELMTPA</sequence>
<dbReference type="PANTHER" id="PTHR11735:SF6">
    <property type="entry name" value="TRNA N6-ADENOSINE THREONYLCARBAMOYLTRANSFERASE, MITOCHONDRIAL"/>
    <property type="match status" value="1"/>
</dbReference>
<evidence type="ECO:0000256" key="5">
    <source>
        <dbReference type="ARBA" id="ARBA00023004"/>
    </source>
</evidence>
<evidence type="ECO:0000256" key="8">
    <source>
        <dbReference type="HAMAP-Rule" id="MF_01445"/>
    </source>
</evidence>
<dbReference type="AlphaFoldDB" id="A0A5C1EAY5"/>
<comment type="subcellular location">
    <subcellularLocation>
        <location evidence="8">Cytoplasm</location>
    </subcellularLocation>
</comment>
<keyword evidence="11" id="KW-1185">Reference proteome</keyword>
<dbReference type="Proteomes" id="UP000323671">
    <property type="component" value="Chromosome"/>
</dbReference>
<dbReference type="InterPro" id="IPR043129">
    <property type="entry name" value="ATPase_NBD"/>
</dbReference>
<keyword evidence="6 8" id="KW-0012">Acyltransferase</keyword>
<keyword evidence="5 8" id="KW-0408">Iron</keyword>
<dbReference type="SUPFAM" id="SSF53067">
    <property type="entry name" value="Actin-like ATPase domain"/>
    <property type="match status" value="2"/>
</dbReference>
<feature type="binding site" evidence="8">
    <location>
        <position position="324"/>
    </location>
    <ligand>
        <name>Fe cation</name>
        <dbReference type="ChEBI" id="CHEBI:24875"/>
    </ligand>
</feature>
<feature type="domain" description="Gcp-like" evidence="9">
    <location>
        <begin position="43"/>
        <end position="330"/>
    </location>
</feature>
<comment type="cofactor">
    <cofactor evidence="8">
        <name>Fe(2+)</name>
        <dbReference type="ChEBI" id="CHEBI:29033"/>
    </cofactor>
    <text evidence="8">Binds 1 Fe(2+) ion per subunit.</text>
</comment>
<feature type="binding site" evidence="8">
    <location>
        <begin position="153"/>
        <end position="157"/>
    </location>
    <ligand>
        <name>substrate</name>
    </ligand>
</feature>
<dbReference type="GO" id="GO:0002949">
    <property type="term" value="P:tRNA threonylcarbamoyladenosine modification"/>
    <property type="evidence" value="ECO:0007669"/>
    <property type="project" value="UniProtKB-UniRule"/>
</dbReference>
<dbReference type="Gene3D" id="3.30.420.40">
    <property type="match status" value="2"/>
</dbReference>
<dbReference type="CDD" id="cd24133">
    <property type="entry name" value="ASKHA_NBD_TsaD_bac"/>
    <property type="match status" value="1"/>
</dbReference>
<evidence type="ECO:0000256" key="4">
    <source>
        <dbReference type="ARBA" id="ARBA00022723"/>
    </source>
</evidence>
<comment type="catalytic activity">
    <reaction evidence="7 8">
        <text>L-threonylcarbamoyladenylate + adenosine(37) in tRNA = N(6)-L-threonylcarbamoyladenosine(37) in tRNA + AMP + H(+)</text>
        <dbReference type="Rhea" id="RHEA:37059"/>
        <dbReference type="Rhea" id="RHEA-COMP:10162"/>
        <dbReference type="Rhea" id="RHEA-COMP:10163"/>
        <dbReference type="ChEBI" id="CHEBI:15378"/>
        <dbReference type="ChEBI" id="CHEBI:73682"/>
        <dbReference type="ChEBI" id="CHEBI:74411"/>
        <dbReference type="ChEBI" id="CHEBI:74418"/>
        <dbReference type="ChEBI" id="CHEBI:456215"/>
        <dbReference type="EC" id="2.3.1.234"/>
    </reaction>
</comment>
<dbReference type="EMBL" id="CP022579">
    <property type="protein sequence ID" value="QEL66161.1"/>
    <property type="molecule type" value="Genomic_DNA"/>
</dbReference>
<proteinExistence type="inferred from homology"/>
<dbReference type="GO" id="GO:0061711">
    <property type="term" value="F:tRNA N(6)-L-threonylcarbamoyladenine synthase activity"/>
    <property type="evidence" value="ECO:0007669"/>
    <property type="project" value="UniProtKB-EC"/>
</dbReference>
<feature type="binding site" evidence="8">
    <location>
        <position position="296"/>
    </location>
    <ligand>
        <name>substrate</name>
    </ligand>
</feature>
<comment type="similarity">
    <text evidence="8">Belongs to the KAE1 / TsaD family.</text>
</comment>
<evidence type="ECO:0000256" key="2">
    <source>
        <dbReference type="ARBA" id="ARBA00022679"/>
    </source>
</evidence>
<dbReference type="NCBIfam" id="TIGR03723">
    <property type="entry name" value="T6A_TsaD_YgjD"/>
    <property type="match status" value="1"/>
</dbReference>
<keyword evidence="10" id="KW-0540">Nuclease</keyword>
<dbReference type="Pfam" id="PF00814">
    <property type="entry name" value="TsaD"/>
    <property type="match status" value="1"/>
</dbReference>
<dbReference type="GO" id="GO:0005506">
    <property type="term" value="F:iron ion binding"/>
    <property type="evidence" value="ECO:0007669"/>
    <property type="project" value="UniProtKB-UniRule"/>
</dbReference>
<comment type="caution">
    <text evidence="8">Lacks conserved residue(s) required for the propagation of feature annotation.</text>
</comment>
<dbReference type="PANTHER" id="PTHR11735">
    <property type="entry name" value="TRNA N6-ADENOSINE THREONYLCARBAMOYLTRANSFERASE"/>
    <property type="match status" value="1"/>
</dbReference>
<evidence type="ECO:0000313" key="10">
    <source>
        <dbReference type="EMBL" id="QEL66161.1"/>
    </source>
</evidence>
<dbReference type="FunFam" id="3.30.420.40:FF:000012">
    <property type="entry name" value="tRNA N6-adenosine threonylcarbamoyltransferase"/>
    <property type="match status" value="1"/>
</dbReference>
<keyword evidence="3 8" id="KW-0819">tRNA processing</keyword>
<gene>
    <name evidence="10" type="primary">gcp</name>
    <name evidence="8" type="synonym">tsaD</name>
    <name evidence="10" type="ORF">OTERR_26850</name>
</gene>
<dbReference type="HAMAP" id="MF_01445">
    <property type="entry name" value="TsaD"/>
    <property type="match status" value="1"/>
</dbReference>
<dbReference type="EC" id="2.3.1.234" evidence="8"/>
<evidence type="ECO:0000259" key="9">
    <source>
        <dbReference type="Pfam" id="PF00814"/>
    </source>
</evidence>
<dbReference type="InterPro" id="IPR022450">
    <property type="entry name" value="TsaD"/>
</dbReference>
<organism evidence="10 11">
    <name type="scientific">Oryzomicrobium terrae</name>
    <dbReference type="NCBI Taxonomy" id="1735038"/>
    <lineage>
        <taxon>Bacteria</taxon>
        <taxon>Pseudomonadati</taxon>
        <taxon>Pseudomonadota</taxon>
        <taxon>Betaproteobacteria</taxon>
        <taxon>Rhodocyclales</taxon>
        <taxon>Rhodocyclaceae</taxon>
        <taxon>Oryzomicrobium</taxon>
    </lineage>
</organism>
<evidence type="ECO:0000256" key="1">
    <source>
        <dbReference type="ARBA" id="ARBA00022490"/>
    </source>
</evidence>
<keyword evidence="4 8" id="KW-0479">Metal-binding</keyword>
<keyword evidence="10" id="KW-0238">DNA-binding</keyword>
<keyword evidence="2 8" id="KW-0808">Transferase</keyword>
<name>A0A5C1EAY5_9RHOO</name>
<evidence type="ECO:0000256" key="6">
    <source>
        <dbReference type="ARBA" id="ARBA00023315"/>
    </source>
</evidence>
<keyword evidence="1 8" id="KW-0963">Cytoplasm</keyword>
<keyword evidence="10" id="KW-0255">Endonuclease</keyword>
<accession>A0A5C1EAY5</accession>
<dbReference type="KEGG" id="otr:OTERR_26850"/>
<dbReference type="GO" id="GO:0005737">
    <property type="term" value="C:cytoplasm"/>
    <property type="evidence" value="ECO:0007669"/>
    <property type="project" value="UniProtKB-SubCell"/>
</dbReference>
<feature type="binding site" evidence="8">
    <location>
        <position position="134"/>
    </location>
    <ligand>
        <name>Fe cation</name>
        <dbReference type="ChEBI" id="CHEBI:24875"/>
    </ligand>
</feature>
<evidence type="ECO:0000256" key="7">
    <source>
        <dbReference type="ARBA" id="ARBA00048117"/>
    </source>
</evidence>
<protein>
    <recommendedName>
        <fullName evidence="8">tRNA N6-adenosine threonylcarbamoyltransferase</fullName>
        <ecNumber evidence="8">2.3.1.234</ecNumber>
    </recommendedName>
    <alternativeName>
        <fullName evidence="8">N6-L-threonylcarbamoyladenine synthase</fullName>
        <shortName evidence="8">t(6)A synthase</shortName>
    </alternativeName>
    <alternativeName>
        <fullName evidence="8">t(6)A37 threonylcarbamoyladenosine biosynthesis protein TsaD</fullName>
    </alternativeName>
    <alternativeName>
        <fullName evidence="8">tRNA threonylcarbamoyladenosine biosynthesis protein TsaD</fullName>
    </alternativeName>
</protein>